<dbReference type="GO" id="GO:0005794">
    <property type="term" value="C:Golgi apparatus"/>
    <property type="evidence" value="ECO:0007669"/>
    <property type="project" value="UniProtKB-SubCell"/>
</dbReference>
<evidence type="ECO:0000256" key="9">
    <source>
        <dbReference type="ARBA" id="ARBA00022741"/>
    </source>
</evidence>
<dbReference type="InterPro" id="IPR002553">
    <property type="entry name" value="Clathrin/coatomer_adapt-like_N"/>
</dbReference>
<evidence type="ECO:0000256" key="1">
    <source>
        <dbReference type="ARBA" id="ARBA00004156"/>
    </source>
</evidence>
<comment type="subcellular location">
    <subcellularLocation>
        <location evidence="1">Cytoplasmic vesicle membrane</location>
    </subcellularLocation>
    <subcellularLocation>
        <location evidence="3">Golgi apparatus</location>
    </subcellularLocation>
    <subcellularLocation>
        <location evidence="2">Mitochondrion</location>
    </subcellularLocation>
</comment>
<comment type="catalytic activity">
    <reaction evidence="18">
        <text>tRNA(Trp) + L-tryptophan + ATP = L-tryptophyl-tRNA(Trp) + AMP + diphosphate + H(+)</text>
        <dbReference type="Rhea" id="RHEA:24080"/>
        <dbReference type="Rhea" id="RHEA-COMP:9671"/>
        <dbReference type="Rhea" id="RHEA-COMP:9705"/>
        <dbReference type="ChEBI" id="CHEBI:15378"/>
        <dbReference type="ChEBI" id="CHEBI:30616"/>
        <dbReference type="ChEBI" id="CHEBI:33019"/>
        <dbReference type="ChEBI" id="CHEBI:57912"/>
        <dbReference type="ChEBI" id="CHEBI:78442"/>
        <dbReference type="ChEBI" id="CHEBI:78535"/>
        <dbReference type="ChEBI" id="CHEBI:456215"/>
        <dbReference type="EC" id="6.1.1.2"/>
    </reaction>
</comment>
<evidence type="ECO:0000256" key="11">
    <source>
        <dbReference type="ARBA" id="ARBA00022917"/>
    </source>
</evidence>
<name>A0A2P6VSE4_9CHLO</name>
<dbReference type="InterPro" id="IPR008153">
    <property type="entry name" value="GAE_dom"/>
</dbReference>
<evidence type="ECO:0000256" key="17">
    <source>
        <dbReference type="ARBA" id="ARBA00030268"/>
    </source>
</evidence>
<sequence>MSTCSGCGVAQMQSTLTAAAARAVGRQLAGAWGGRLLPAASRARPAALTGARSVSVSAAQAAEAAPEAAAAAAPGGDGAAATQRRQRVLSGVQPTGSLHLGNYLGAIRNWVKLQEEYDTFFCVVDLHAITLPHEPKELLHSTHASAALYIACGIDPAKASIFVQSHVPAHAELTWLLSCITPIGWLRKMIQFKEKSKKAGAEEVGTGLLTYPVLMAADILLYQTDLVPVGEDQRQHLELARDIAERTNYLYGGKKAKKMGCKNTRLLKVPEALIPPAGARVMSLQDGTSKMSKSAESDLSRVNLLDPPDVIVQKVKRAKTDTFDGLEWDNPERPEARNLLTIYQCVTGMTKEEVLADVGSLRWGDFKPRLADALVAHLQPIQARYAEVSSDEGALDAILAQGADAANEQAYATLDNVKMAMGFGTVHGGRRPSRMTLRLRDLIKQVRQCKTAAEERDVVAKESAALRQAFKEQDGTYRHRNVAKLMYIHMLGYPTHFGQMETLKLIASQGFPEKRVGYLGLMILLDERQEVLMLVTNSLKNDLNSRNQYTVGLALCALGNICSAEMARDLAPEVERLLASQNPYLRKKAALCASRVLRKVPDMLESFMERAPGLLEDRSHSVLLAGVTLMLDICAQAPPAVEAFRMHVPLLCKLLRSLIMGGFTPDYDVGGINDPFLQVAILRLLRLLGRGSADASDAMSDVLAQVATNTDSARNAGNAILYECVQTIMAVESIGGLRVLAVNILGRFLSNKDNNIRYVALNTLARVVSVDAAAVQRHRATVVECVKDADISIRRRALELVYALVNEGNIRTLTKELLDYLDVCDAEFKPDLTNKVCLLVQRYAPDKRWYIDSLLQVLVQAGAHVKDDACRALILLVVNAAQLHGYAVRAAYRALSQHQEAAQPSLLMVSTWCLGEYGELLVGAEGGKLLEGEAPVSASEAEVVGLLDAVAQHTGPGAAVCREYALTALAKLAPKWPGSADRIRALVAAYRHSPQLEVQTRSVEYSRLFAHGPIGAQVLDHIPPVEETAYDASLEPTEGSAAGAAASSSASAAADLAALLGLDAGMAGMGAAPVAGAPAAPPAATQASAVSALADLLAGDLLGGSGGSAVPAPAAQSAAAADPLAGLFGAPAAPAPAAPAAAAGPTLAAFQKGPLTVTFQLSRGPTPADTDILAVYSNSGGAPLEAFALQAAVPKQMTLRLEAASSVALPPHSSGAVTQRLHVHNALHGQKALVMRLRISYSLEGQAVLEQAEVDGFPAGY</sequence>
<keyword evidence="15" id="KW-0030">Aminoacyl-tRNA synthetase</keyword>
<dbReference type="SUPFAM" id="SSF49348">
    <property type="entry name" value="Clathrin adaptor appendage domain"/>
    <property type="match status" value="1"/>
</dbReference>
<keyword evidence="7" id="KW-0813">Transport</keyword>
<evidence type="ECO:0000313" key="21">
    <source>
        <dbReference type="Proteomes" id="UP000239649"/>
    </source>
</evidence>
<evidence type="ECO:0000313" key="20">
    <source>
        <dbReference type="EMBL" id="PSC77011.1"/>
    </source>
</evidence>
<dbReference type="PROSITE" id="PS50180">
    <property type="entry name" value="GAE"/>
    <property type="match status" value="1"/>
</dbReference>
<dbReference type="InterPro" id="IPR024109">
    <property type="entry name" value="Trp-tRNA-ligase_bac-type"/>
</dbReference>
<keyword evidence="9" id="KW-0547">Nucleotide-binding</keyword>
<dbReference type="SUPFAM" id="SSF52374">
    <property type="entry name" value="Nucleotidylyl transferase"/>
    <property type="match status" value="1"/>
</dbReference>
<dbReference type="GO" id="GO:0030659">
    <property type="term" value="C:cytoplasmic vesicle membrane"/>
    <property type="evidence" value="ECO:0007669"/>
    <property type="project" value="UniProtKB-SubCell"/>
</dbReference>
<dbReference type="InterPro" id="IPR011989">
    <property type="entry name" value="ARM-like"/>
</dbReference>
<evidence type="ECO:0000256" key="6">
    <source>
        <dbReference type="ARBA" id="ARBA00013161"/>
    </source>
</evidence>
<dbReference type="GO" id="GO:0016192">
    <property type="term" value="P:vesicle-mediated transport"/>
    <property type="evidence" value="ECO:0007669"/>
    <property type="project" value="InterPro"/>
</dbReference>
<comment type="caution">
    <text evidence="20">The sequence shown here is derived from an EMBL/GenBank/DDBJ whole genome shotgun (WGS) entry which is preliminary data.</text>
</comment>
<dbReference type="PANTHER" id="PTHR22780">
    <property type="entry name" value="ADAPTIN, ALPHA/GAMMA/EPSILON"/>
    <property type="match status" value="1"/>
</dbReference>
<evidence type="ECO:0000256" key="13">
    <source>
        <dbReference type="ARBA" id="ARBA00023034"/>
    </source>
</evidence>
<evidence type="ECO:0000256" key="15">
    <source>
        <dbReference type="ARBA" id="ARBA00023146"/>
    </source>
</evidence>
<dbReference type="InterPro" id="IPR008152">
    <property type="entry name" value="Clathrin_a/b/g-adaptin_app_Ig"/>
</dbReference>
<dbReference type="GO" id="GO:0006436">
    <property type="term" value="P:tryptophanyl-tRNA aminoacylation"/>
    <property type="evidence" value="ECO:0007669"/>
    <property type="project" value="InterPro"/>
</dbReference>
<dbReference type="InterPro" id="IPR013041">
    <property type="entry name" value="Clathrin_app_Ig-like_sf"/>
</dbReference>
<proteinExistence type="inferred from homology"/>
<evidence type="ECO:0000256" key="2">
    <source>
        <dbReference type="ARBA" id="ARBA00004173"/>
    </source>
</evidence>
<evidence type="ECO:0000256" key="18">
    <source>
        <dbReference type="ARBA" id="ARBA00049929"/>
    </source>
</evidence>
<accession>A0A2P6VSE4</accession>
<dbReference type="FunFam" id="1.25.10.10:FF:000030">
    <property type="entry name" value="AP-1 complex subunit gamma"/>
    <property type="match status" value="1"/>
</dbReference>
<dbReference type="GO" id="GO:0005739">
    <property type="term" value="C:mitochondrion"/>
    <property type="evidence" value="ECO:0007669"/>
    <property type="project" value="UniProtKB-SubCell"/>
</dbReference>
<keyword evidence="12" id="KW-0653">Protein transport</keyword>
<dbReference type="GO" id="GO:0009791">
    <property type="term" value="P:post-embryonic development"/>
    <property type="evidence" value="ECO:0007669"/>
    <property type="project" value="UniProtKB-ARBA"/>
</dbReference>
<reference evidence="20 21" key="1">
    <citation type="journal article" date="2018" name="Plant J.">
        <title>Genome sequences of Chlorella sorokiniana UTEX 1602 and Micractinium conductrix SAG 241.80: implications to maltose excretion by a green alga.</title>
        <authorList>
            <person name="Arriola M.B."/>
            <person name="Velmurugan N."/>
            <person name="Zhang Y."/>
            <person name="Plunkett M.H."/>
            <person name="Hondzo H."/>
            <person name="Barney B.M."/>
        </authorList>
    </citation>
    <scope>NUCLEOTIDE SEQUENCE [LARGE SCALE GENOMIC DNA]</scope>
    <source>
        <strain evidence="20 21">SAG 241.80</strain>
    </source>
</reference>
<keyword evidence="11" id="KW-0648">Protein biosynthesis</keyword>
<dbReference type="AlphaFoldDB" id="A0A2P6VSE4"/>
<keyword evidence="21" id="KW-1185">Reference proteome</keyword>
<dbReference type="Pfam" id="PF02883">
    <property type="entry name" value="Alpha_adaptinC2"/>
    <property type="match status" value="1"/>
</dbReference>
<dbReference type="HAMAP" id="MF_00140_B">
    <property type="entry name" value="Trp_tRNA_synth_B"/>
    <property type="match status" value="1"/>
</dbReference>
<dbReference type="GO" id="GO:0030117">
    <property type="term" value="C:membrane coat"/>
    <property type="evidence" value="ECO:0007669"/>
    <property type="project" value="InterPro"/>
</dbReference>
<keyword evidence="10" id="KW-0067">ATP-binding</keyword>
<dbReference type="Pfam" id="PF01602">
    <property type="entry name" value="Adaptin_N"/>
    <property type="match status" value="1"/>
</dbReference>
<dbReference type="Proteomes" id="UP000239649">
    <property type="component" value="Unassembled WGS sequence"/>
</dbReference>
<dbReference type="STRING" id="554055.A0A2P6VSE4"/>
<dbReference type="InterPro" id="IPR002306">
    <property type="entry name" value="Trp-tRNA-ligase"/>
</dbReference>
<keyword evidence="8" id="KW-0436">Ligase</keyword>
<dbReference type="PRINTS" id="PR01039">
    <property type="entry name" value="TRNASYNTHTRP"/>
</dbReference>
<evidence type="ECO:0000256" key="8">
    <source>
        <dbReference type="ARBA" id="ARBA00022598"/>
    </source>
</evidence>
<dbReference type="GO" id="GO:0005524">
    <property type="term" value="F:ATP binding"/>
    <property type="evidence" value="ECO:0007669"/>
    <property type="project" value="UniProtKB-KW"/>
</dbReference>
<evidence type="ECO:0000256" key="16">
    <source>
        <dbReference type="ARBA" id="ARBA00023329"/>
    </source>
</evidence>
<dbReference type="GO" id="GO:0048608">
    <property type="term" value="P:reproductive structure development"/>
    <property type="evidence" value="ECO:0007669"/>
    <property type="project" value="UniProtKB-ARBA"/>
</dbReference>
<dbReference type="InterPro" id="IPR014729">
    <property type="entry name" value="Rossmann-like_a/b/a_fold"/>
</dbReference>
<dbReference type="SMART" id="SM00809">
    <property type="entry name" value="Alpha_adaptinC2"/>
    <property type="match status" value="1"/>
</dbReference>
<dbReference type="EC" id="6.1.1.2" evidence="6"/>
<dbReference type="InterPro" id="IPR050840">
    <property type="entry name" value="Adaptor_Complx_Large_Subunit"/>
</dbReference>
<dbReference type="Pfam" id="PF00579">
    <property type="entry name" value="tRNA-synt_1b"/>
    <property type="match status" value="1"/>
</dbReference>
<dbReference type="CDD" id="cd00806">
    <property type="entry name" value="TrpRS_core"/>
    <property type="match status" value="1"/>
</dbReference>
<dbReference type="FunFam" id="1.10.240.10:FF:000002">
    <property type="entry name" value="Tryptophan--tRNA ligase"/>
    <property type="match status" value="1"/>
</dbReference>
<dbReference type="Gene3D" id="1.10.240.10">
    <property type="entry name" value="Tyrosyl-Transfer RNA Synthetase"/>
    <property type="match status" value="1"/>
</dbReference>
<dbReference type="SUPFAM" id="SSF48371">
    <property type="entry name" value="ARM repeat"/>
    <property type="match status" value="1"/>
</dbReference>
<dbReference type="InterPro" id="IPR002305">
    <property type="entry name" value="aa-tRNA-synth_Ic"/>
</dbReference>
<evidence type="ECO:0000256" key="4">
    <source>
        <dbReference type="ARBA" id="ARBA00005594"/>
    </source>
</evidence>
<dbReference type="NCBIfam" id="TIGR00233">
    <property type="entry name" value="trpS"/>
    <property type="match status" value="1"/>
</dbReference>
<keyword evidence="14" id="KW-0472">Membrane</keyword>
<gene>
    <name evidence="20" type="primary">g206</name>
    <name evidence="20" type="ORF">C2E20_0206</name>
</gene>
<dbReference type="EMBL" id="LHPF02000001">
    <property type="protein sequence ID" value="PSC77011.1"/>
    <property type="molecule type" value="Genomic_DNA"/>
</dbReference>
<keyword evidence="16" id="KW-0968">Cytoplasmic vesicle</keyword>
<dbReference type="PROSITE" id="PS00178">
    <property type="entry name" value="AA_TRNA_LIGASE_I"/>
    <property type="match status" value="1"/>
</dbReference>
<dbReference type="Gene3D" id="3.40.50.620">
    <property type="entry name" value="HUPs"/>
    <property type="match status" value="1"/>
</dbReference>
<comment type="similarity">
    <text evidence="4">Belongs to the class-I aminoacyl-tRNA synthetase family.</text>
</comment>
<dbReference type="GO" id="GO:0006886">
    <property type="term" value="P:intracellular protein transport"/>
    <property type="evidence" value="ECO:0007669"/>
    <property type="project" value="InterPro"/>
</dbReference>
<organism evidence="20 21">
    <name type="scientific">Micractinium conductrix</name>
    <dbReference type="NCBI Taxonomy" id="554055"/>
    <lineage>
        <taxon>Eukaryota</taxon>
        <taxon>Viridiplantae</taxon>
        <taxon>Chlorophyta</taxon>
        <taxon>core chlorophytes</taxon>
        <taxon>Trebouxiophyceae</taxon>
        <taxon>Chlorellales</taxon>
        <taxon>Chlorellaceae</taxon>
        <taxon>Chlorella clade</taxon>
        <taxon>Micractinium</taxon>
    </lineage>
</organism>
<comment type="similarity">
    <text evidence="5">Belongs to the adaptor complexes large subunit family.</text>
</comment>
<evidence type="ECO:0000259" key="19">
    <source>
        <dbReference type="PROSITE" id="PS50180"/>
    </source>
</evidence>
<evidence type="ECO:0000256" key="10">
    <source>
        <dbReference type="ARBA" id="ARBA00022840"/>
    </source>
</evidence>
<dbReference type="Gene3D" id="2.60.40.1230">
    <property type="match status" value="1"/>
</dbReference>
<evidence type="ECO:0000256" key="5">
    <source>
        <dbReference type="ARBA" id="ARBA00006613"/>
    </source>
</evidence>
<feature type="domain" description="GAE" evidence="19">
    <location>
        <begin position="1142"/>
        <end position="1258"/>
    </location>
</feature>
<dbReference type="InterPro" id="IPR016024">
    <property type="entry name" value="ARM-type_fold"/>
</dbReference>
<evidence type="ECO:0000256" key="7">
    <source>
        <dbReference type="ARBA" id="ARBA00022448"/>
    </source>
</evidence>
<protein>
    <recommendedName>
        <fullName evidence="6">tryptophan--tRNA ligase</fullName>
        <ecNumber evidence="6">6.1.1.2</ecNumber>
    </recommendedName>
    <alternativeName>
        <fullName evidence="17">Tryptophanyl-tRNA synthetase</fullName>
    </alternativeName>
</protein>
<evidence type="ECO:0000256" key="14">
    <source>
        <dbReference type="ARBA" id="ARBA00023136"/>
    </source>
</evidence>
<evidence type="ECO:0000256" key="3">
    <source>
        <dbReference type="ARBA" id="ARBA00004555"/>
    </source>
</evidence>
<keyword evidence="13" id="KW-0333">Golgi apparatus</keyword>
<dbReference type="GO" id="GO:0004830">
    <property type="term" value="F:tryptophan-tRNA ligase activity"/>
    <property type="evidence" value="ECO:0007669"/>
    <property type="project" value="UniProtKB-EC"/>
</dbReference>
<dbReference type="Gene3D" id="1.25.10.10">
    <property type="entry name" value="Leucine-rich Repeat Variant"/>
    <property type="match status" value="1"/>
</dbReference>
<dbReference type="OrthoDB" id="28053at2759"/>
<evidence type="ECO:0000256" key="12">
    <source>
        <dbReference type="ARBA" id="ARBA00022927"/>
    </source>
</evidence>
<dbReference type="InterPro" id="IPR001412">
    <property type="entry name" value="aa-tRNA-synth_I_CS"/>
</dbReference>